<dbReference type="SUPFAM" id="SSF48498">
    <property type="entry name" value="Tetracyclin repressor-like, C-terminal domain"/>
    <property type="match status" value="1"/>
</dbReference>
<dbReference type="AlphaFoldDB" id="A0A0T5P2Y1"/>
<evidence type="ECO:0000313" key="8">
    <source>
        <dbReference type="EMBL" id="KRS15499.1"/>
    </source>
</evidence>
<dbReference type="PATRIC" id="fig|540747.5.peg.2963"/>
<keyword evidence="1" id="KW-0678">Repressor</keyword>
<dbReference type="Gene3D" id="1.10.10.60">
    <property type="entry name" value="Homeodomain-like"/>
    <property type="match status" value="1"/>
</dbReference>
<sequence length="199" mass="22572">MRDELREYKRSRIIEEASTLFYARGYEATSVDLIAEGLGVTKPFVYSYFKNKGAILQAIYERQAARLLDALQEAKKTAGPPEQRLRGFVRLFVEDNITHQVSSGVFLQEEKHLSEDAQERIRKIQREFDSLLAELIQEGIDAGVFHVADAKIASLCISGMVRWVHRWYRADGRLTADEVCDRMADAALNLVCFRNGAAA</sequence>
<keyword evidence="4" id="KW-0804">Transcription</keyword>
<evidence type="ECO:0000256" key="1">
    <source>
        <dbReference type="ARBA" id="ARBA00022491"/>
    </source>
</evidence>
<keyword evidence="10" id="KW-1185">Reference proteome</keyword>
<evidence type="ECO:0000259" key="7">
    <source>
        <dbReference type="PROSITE" id="PS50977"/>
    </source>
</evidence>
<dbReference type="SUPFAM" id="SSF46689">
    <property type="entry name" value="Homeodomain-like"/>
    <property type="match status" value="1"/>
</dbReference>
<protein>
    <submittedName>
        <fullName evidence="9">HTH-type transcriptional repressor KstR2</fullName>
    </submittedName>
</protein>
<dbReference type="GO" id="GO:0000976">
    <property type="term" value="F:transcription cis-regulatory region binding"/>
    <property type="evidence" value="ECO:0007669"/>
    <property type="project" value="TreeGrafter"/>
</dbReference>
<accession>A0A0T5P2Y1</accession>
<dbReference type="KEGG" id="rid:RIdsm_01102"/>
<dbReference type="InterPro" id="IPR001647">
    <property type="entry name" value="HTH_TetR"/>
</dbReference>
<dbReference type="InterPro" id="IPR041490">
    <property type="entry name" value="KstR2_TetR_C"/>
</dbReference>
<proteinExistence type="predicted"/>
<dbReference type="STRING" id="540747.SAMN04488031_106204"/>
<dbReference type="EMBL" id="LAXI01000021">
    <property type="protein sequence ID" value="KRS15499.1"/>
    <property type="molecule type" value="Genomic_DNA"/>
</dbReference>
<dbReference type="PANTHER" id="PTHR30055:SF175">
    <property type="entry name" value="HTH-TYPE TRANSCRIPTIONAL REPRESSOR KSTR2"/>
    <property type="match status" value="1"/>
</dbReference>
<keyword evidence="3 5" id="KW-0238">DNA-binding</keyword>
<reference evidence="8 10" key="1">
    <citation type="submission" date="2015-04" db="EMBL/GenBank/DDBJ databases">
        <title>The draft genome sequence of Roseovarius indicus B108T.</title>
        <authorList>
            <person name="Li G."/>
            <person name="Lai Q."/>
            <person name="Shao Z."/>
            <person name="Yan P."/>
        </authorList>
    </citation>
    <scope>NUCLEOTIDE SEQUENCE [LARGE SCALE GENOMIC DNA]</scope>
    <source>
        <strain evidence="8 10">B108</strain>
    </source>
</reference>
<evidence type="ECO:0000256" key="4">
    <source>
        <dbReference type="ARBA" id="ARBA00023163"/>
    </source>
</evidence>
<dbReference type="GO" id="GO:0003700">
    <property type="term" value="F:DNA-binding transcription factor activity"/>
    <property type="evidence" value="ECO:0007669"/>
    <property type="project" value="TreeGrafter"/>
</dbReference>
<organism evidence="8 10">
    <name type="scientific">Roseovarius indicus</name>
    <dbReference type="NCBI Taxonomy" id="540747"/>
    <lineage>
        <taxon>Bacteria</taxon>
        <taxon>Pseudomonadati</taxon>
        <taxon>Pseudomonadota</taxon>
        <taxon>Alphaproteobacteria</taxon>
        <taxon>Rhodobacterales</taxon>
        <taxon>Roseobacteraceae</taxon>
        <taxon>Roseovarius</taxon>
    </lineage>
</organism>
<evidence type="ECO:0000256" key="2">
    <source>
        <dbReference type="ARBA" id="ARBA00023015"/>
    </source>
</evidence>
<reference evidence="9 11" key="2">
    <citation type="submission" date="2018-08" db="EMBL/GenBank/DDBJ databases">
        <title>Genetic Globetrotter - A new plasmid hitch-hiking vast phylogenetic and geographic distances.</title>
        <authorList>
            <person name="Vollmers J."/>
            <person name="Petersen J."/>
        </authorList>
    </citation>
    <scope>NUCLEOTIDE SEQUENCE [LARGE SCALE GENOMIC DNA]</scope>
    <source>
        <strain evidence="9 11">DSM 26383</strain>
    </source>
</reference>
<dbReference type="PANTHER" id="PTHR30055">
    <property type="entry name" value="HTH-TYPE TRANSCRIPTIONAL REGULATOR RUTR"/>
    <property type="match status" value="1"/>
</dbReference>
<dbReference type="Proteomes" id="UP000051401">
    <property type="component" value="Unassembled WGS sequence"/>
</dbReference>
<evidence type="ECO:0000256" key="5">
    <source>
        <dbReference type="PROSITE-ProRule" id="PRU00335"/>
    </source>
</evidence>
<gene>
    <name evidence="9" type="primary">kstR2_1</name>
    <name evidence="9" type="ORF">RIdsm_01102</name>
    <name evidence="8" type="ORF">XM52_23025</name>
</gene>
<dbReference type="InterPro" id="IPR009057">
    <property type="entry name" value="Homeodomain-like_sf"/>
</dbReference>
<feature type="coiled-coil region" evidence="6">
    <location>
        <begin position="107"/>
        <end position="134"/>
    </location>
</feature>
<dbReference type="PRINTS" id="PR00455">
    <property type="entry name" value="HTHTETR"/>
</dbReference>
<feature type="domain" description="HTH tetR-type" evidence="7">
    <location>
        <begin position="7"/>
        <end position="67"/>
    </location>
</feature>
<feature type="DNA-binding region" description="H-T-H motif" evidence="5">
    <location>
        <begin position="30"/>
        <end position="49"/>
    </location>
</feature>
<dbReference type="Proteomes" id="UP000325785">
    <property type="component" value="Chromosome"/>
</dbReference>
<evidence type="ECO:0000313" key="11">
    <source>
        <dbReference type="Proteomes" id="UP000325785"/>
    </source>
</evidence>
<dbReference type="InterPro" id="IPR050109">
    <property type="entry name" value="HTH-type_TetR-like_transc_reg"/>
</dbReference>
<dbReference type="InterPro" id="IPR036271">
    <property type="entry name" value="Tet_transcr_reg_TetR-rel_C_sf"/>
</dbReference>
<keyword evidence="6" id="KW-0175">Coiled coil</keyword>
<keyword evidence="2" id="KW-0805">Transcription regulation</keyword>
<dbReference type="RefSeq" id="WP_057820012.1">
    <property type="nucleotide sequence ID" value="NZ_CAXRJZ010000131.1"/>
</dbReference>
<evidence type="ECO:0000256" key="3">
    <source>
        <dbReference type="ARBA" id="ARBA00023125"/>
    </source>
</evidence>
<dbReference type="Pfam" id="PF17932">
    <property type="entry name" value="TetR_C_24"/>
    <property type="match status" value="1"/>
</dbReference>
<evidence type="ECO:0000313" key="9">
    <source>
        <dbReference type="EMBL" id="QEW25316.1"/>
    </source>
</evidence>
<evidence type="ECO:0000313" key="10">
    <source>
        <dbReference type="Proteomes" id="UP000051401"/>
    </source>
</evidence>
<name>A0A0T5P2Y1_9RHOB</name>
<dbReference type="Pfam" id="PF00440">
    <property type="entry name" value="TetR_N"/>
    <property type="match status" value="1"/>
</dbReference>
<dbReference type="InterPro" id="IPR023772">
    <property type="entry name" value="DNA-bd_HTH_TetR-type_CS"/>
</dbReference>
<dbReference type="PROSITE" id="PS50977">
    <property type="entry name" value="HTH_TETR_2"/>
    <property type="match status" value="1"/>
</dbReference>
<dbReference type="EMBL" id="CP031598">
    <property type="protein sequence ID" value="QEW25316.1"/>
    <property type="molecule type" value="Genomic_DNA"/>
</dbReference>
<evidence type="ECO:0000256" key="6">
    <source>
        <dbReference type="SAM" id="Coils"/>
    </source>
</evidence>
<dbReference type="PROSITE" id="PS01081">
    <property type="entry name" value="HTH_TETR_1"/>
    <property type="match status" value="1"/>
</dbReference>
<dbReference type="Gene3D" id="1.10.357.10">
    <property type="entry name" value="Tetracycline Repressor, domain 2"/>
    <property type="match status" value="1"/>
</dbReference>